<keyword evidence="1" id="KW-0805">Transcription regulation</keyword>
<reference evidence="6 7" key="1">
    <citation type="submission" date="2019-01" db="EMBL/GenBank/DDBJ databases">
        <authorList>
            <person name="Li J."/>
        </authorList>
    </citation>
    <scope>NUCLEOTIDE SEQUENCE [LARGE SCALE GENOMIC DNA]</scope>
    <source>
        <strain evidence="6 7">CCUG 35506</strain>
    </source>
</reference>
<dbReference type="EMBL" id="SDPO01000001">
    <property type="protein sequence ID" value="RXZ50291.1"/>
    <property type="molecule type" value="Genomic_DNA"/>
</dbReference>
<dbReference type="PANTHER" id="PTHR47506">
    <property type="entry name" value="TRANSCRIPTIONAL REGULATORY PROTEIN"/>
    <property type="match status" value="1"/>
</dbReference>
<dbReference type="SUPFAM" id="SSF48498">
    <property type="entry name" value="Tetracyclin repressor-like, C-terminal domain"/>
    <property type="match status" value="1"/>
</dbReference>
<dbReference type="InterPro" id="IPR009057">
    <property type="entry name" value="Homeodomain-like_sf"/>
</dbReference>
<evidence type="ECO:0000256" key="1">
    <source>
        <dbReference type="ARBA" id="ARBA00023015"/>
    </source>
</evidence>
<keyword evidence="3" id="KW-0804">Transcription</keyword>
<accession>A0A4Q2JPX0</accession>
<dbReference type="InterPro" id="IPR036271">
    <property type="entry name" value="Tet_transcr_reg_TetR-rel_C_sf"/>
</dbReference>
<dbReference type="AlphaFoldDB" id="A0A4Q2JPX0"/>
<dbReference type="GO" id="GO:0003677">
    <property type="term" value="F:DNA binding"/>
    <property type="evidence" value="ECO:0007669"/>
    <property type="project" value="UniProtKB-UniRule"/>
</dbReference>
<dbReference type="PRINTS" id="PR00455">
    <property type="entry name" value="HTHTETR"/>
</dbReference>
<dbReference type="Gene3D" id="1.10.357.10">
    <property type="entry name" value="Tetracycline Repressor, domain 2"/>
    <property type="match status" value="1"/>
</dbReference>
<dbReference type="RefSeq" id="WP_129230082.1">
    <property type="nucleotide sequence ID" value="NZ_SDPO01000001.1"/>
</dbReference>
<dbReference type="SUPFAM" id="SSF46689">
    <property type="entry name" value="Homeodomain-like"/>
    <property type="match status" value="1"/>
</dbReference>
<name>A0A4Q2JPX0_9MICO</name>
<dbReference type="Proteomes" id="UP000292935">
    <property type="component" value="Unassembled WGS sequence"/>
</dbReference>
<proteinExistence type="predicted"/>
<feature type="DNA-binding region" description="H-T-H motif" evidence="4">
    <location>
        <begin position="29"/>
        <end position="48"/>
    </location>
</feature>
<dbReference type="PROSITE" id="PS50977">
    <property type="entry name" value="HTH_TETR_2"/>
    <property type="match status" value="1"/>
</dbReference>
<keyword evidence="7" id="KW-1185">Reference proteome</keyword>
<dbReference type="Pfam" id="PF00440">
    <property type="entry name" value="TetR_N"/>
    <property type="match status" value="1"/>
</dbReference>
<evidence type="ECO:0000313" key="6">
    <source>
        <dbReference type="EMBL" id="RXZ50291.1"/>
    </source>
</evidence>
<evidence type="ECO:0000256" key="4">
    <source>
        <dbReference type="PROSITE-ProRule" id="PRU00335"/>
    </source>
</evidence>
<sequence>MGRHQTFDTAEVVRAARKVFWEHGYEDASIPDLEAATGLKRSSIYHAFDSKRGLFDAAVNSYLDEVVRPRIRPLITEPVSPDAIVEYLAGLRAALRQAGSFHAENGCLLINAAGAPIAHDAAVRESVAAYRAELHAAIRSGIAARFPERPAGEVDRLAETCTALVVATFALTRVDADAAVGSLDAAVRLLG</sequence>
<dbReference type="OrthoDB" id="9805134at2"/>
<dbReference type="InterPro" id="IPR001647">
    <property type="entry name" value="HTH_TetR"/>
</dbReference>
<dbReference type="PANTHER" id="PTHR47506:SF1">
    <property type="entry name" value="HTH-TYPE TRANSCRIPTIONAL REGULATOR YJDC"/>
    <property type="match status" value="1"/>
</dbReference>
<evidence type="ECO:0000256" key="3">
    <source>
        <dbReference type="ARBA" id="ARBA00023163"/>
    </source>
</evidence>
<comment type="caution">
    <text evidence="6">The sequence shown here is derived from an EMBL/GenBank/DDBJ whole genome shotgun (WGS) entry which is preliminary data.</text>
</comment>
<feature type="domain" description="HTH tetR-type" evidence="5">
    <location>
        <begin position="6"/>
        <end position="66"/>
    </location>
</feature>
<protein>
    <submittedName>
        <fullName evidence="6">TetR/AcrR family transcriptional regulator</fullName>
    </submittedName>
</protein>
<keyword evidence="2 4" id="KW-0238">DNA-binding</keyword>
<evidence type="ECO:0000259" key="5">
    <source>
        <dbReference type="PROSITE" id="PS50977"/>
    </source>
</evidence>
<gene>
    <name evidence="6" type="ORF">ESP57_00205</name>
</gene>
<evidence type="ECO:0000256" key="2">
    <source>
        <dbReference type="ARBA" id="ARBA00023125"/>
    </source>
</evidence>
<evidence type="ECO:0000313" key="7">
    <source>
        <dbReference type="Proteomes" id="UP000292935"/>
    </source>
</evidence>
<organism evidence="6 7">
    <name type="scientific">Agromyces fucosus</name>
    <dbReference type="NCBI Taxonomy" id="41985"/>
    <lineage>
        <taxon>Bacteria</taxon>
        <taxon>Bacillati</taxon>
        <taxon>Actinomycetota</taxon>
        <taxon>Actinomycetes</taxon>
        <taxon>Micrococcales</taxon>
        <taxon>Microbacteriaceae</taxon>
        <taxon>Agromyces</taxon>
    </lineage>
</organism>